<evidence type="ECO:0000256" key="6">
    <source>
        <dbReference type="SAM" id="Phobius"/>
    </source>
</evidence>
<proteinExistence type="predicted"/>
<evidence type="ECO:0000313" key="8">
    <source>
        <dbReference type="Proteomes" id="UP000287651"/>
    </source>
</evidence>
<reference evidence="7 8" key="1">
    <citation type="journal article" date="2014" name="Agronomy (Basel)">
        <title>A Draft Genome Sequence for Ensete ventricosum, the Drought-Tolerant Tree Against Hunger.</title>
        <authorList>
            <person name="Harrison J."/>
            <person name="Moore K.A."/>
            <person name="Paszkiewicz K."/>
            <person name="Jones T."/>
            <person name="Grant M."/>
            <person name="Ambacheew D."/>
            <person name="Muzemil S."/>
            <person name="Studholme D.J."/>
        </authorList>
    </citation>
    <scope>NUCLEOTIDE SEQUENCE [LARGE SCALE GENOMIC DNA]</scope>
</reference>
<dbReference type="GO" id="GO:0015095">
    <property type="term" value="F:magnesium ion transmembrane transporter activity"/>
    <property type="evidence" value="ECO:0007669"/>
    <property type="project" value="InterPro"/>
</dbReference>
<evidence type="ECO:0000256" key="4">
    <source>
        <dbReference type="ARBA" id="ARBA00023136"/>
    </source>
</evidence>
<comment type="caution">
    <text evidence="7">The sequence shown here is derived from an EMBL/GenBank/DDBJ whole genome shotgun (WGS) entry which is preliminary data.</text>
</comment>
<feature type="transmembrane region" description="Helical" evidence="6">
    <location>
        <begin position="125"/>
        <end position="144"/>
    </location>
</feature>
<dbReference type="Proteomes" id="UP000287651">
    <property type="component" value="Unassembled WGS sequence"/>
</dbReference>
<name>A0A427B7A6_ENSVE</name>
<accession>A0A427B7A6</accession>
<gene>
    <name evidence="7" type="ORF">B296_00004639</name>
</gene>
<dbReference type="GO" id="GO:0016020">
    <property type="term" value="C:membrane"/>
    <property type="evidence" value="ECO:0007669"/>
    <property type="project" value="UniProtKB-SubCell"/>
</dbReference>
<protein>
    <submittedName>
        <fullName evidence="7">Uncharacterized protein</fullName>
    </submittedName>
</protein>
<evidence type="ECO:0000313" key="7">
    <source>
        <dbReference type="EMBL" id="RRT84348.1"/>
    </source>
</evidence>
<feature type="region of interest" description="Disordered" evidence="5">
    <location>
        <begin position="1"/>
        <end position="29"/>
    </location>
</feature>
<dbReference type="InterPro" id="IPR008521">
    <property type="entry name" value="Mg_trans_NIPA"/>
</dbReference>
<sequence length="171" mass="18588">MEESDVNPTGLIENQNTTKRKREEEIGNRAEVQRGKGRIVPLVARASALLAEEGTEKRRIDVVDHVARVRVSLPPARRYRDQKEAPQGPCLKTNVDGCKPRQLHVSKSEREGIFCGKMGSSTDNLKGFVLALLSSGFIGASFIIKKKGLRRAAAASGVRAGQLFGNSTSSC</sequence>
<evidence type="ECO:0000256" key="3">
    <source>
        <dbReference type="ARBA" id="ARBA00022989"/>
    </source>
</evidence>
<keyword evidence="4 6" id="KW-0472">Membrane</keyword>
<comment type="subcellular location">
    <subcellularLocation>
        <location evidence="1">Membrane</location>
        <topology evidence="1">Multi-pass membrane protein</topology>
    </subcellularLocation>
</comment>
<dbReference type="AlphaFoldDB" id="A0A427B7A6"/>
<dbReference type="GO" id="GO:0005769">
    <property type="term" value="C:early endosome"/>
    <property type="evidence" value="ECO:0007669"/>
    <property type="project" value="UniProtKB-SubCell"/>
</dbReference>
<evidence type="ECO:0000256" key="2">
    <source>
        <dbReference type="ARBA" id="ARBA00022692"/>
    </source>
</evidence>
<keyword evidence="3 6" id="KW-1133">Transmembrane helix</keyword>
<evidence type="ECO:0000256" key="5">
    <source>
        <dbReference type="SAM" id="MobiDB-lite"/>
    </source>
</evidence>
<keyword evidence="2 6" id="KW-0812">Transmembrane</keyword>
<dbReference type="EMBL" id="AMZH03000322">
    <property type="protein sequence ID" value="RRT84348.1"/>
    <property type="molecule type" value="Genomic_DNA"/>
</dbReference>
<evidence type="ECO:0000256" key="1">
    <source>
        <dbReference type="ARBA" id="ARBA00004141"/>
    </source>
</evidence>
<dbReference type="Pfam" id="PF05653">
    <property type="entry name" value="Mg_trans_NIPA"/>
    <property type="match status" value="1"/>
</dbReference>
<organism evidence="7 8">
    <name type="scientific">Ensete ventricosum</name>
    <name type="common">Abyssinian banana</name>
    <name type="synonym">Musa ensete</name>
    <dbReference type="NCBI Taxonomy" id="4639"/>
    <lineage>
        <taxon>Eukaryota</taxon>
        <taxon>Viridiplantae</taxon>
        <taxon>Streptophyta</taxon>
        <taxon>Embryophyta</taxon>
        <taxon>Tracheophyta</taxon>
        <taxon>Spermatophyta</taxon>
        <taxon>Magnoliopsida</taxon>
        <taxon>Liliopsida</taxon>
        <taxon>Zingiberales</taxon>
        <taxon>Musaceae</taxon>
        <taxon>Ensete</taxon>
    </lineage>
</organism>